<name>A0A933GM16_UNCTE</name>
<dbReference type="InterPro" id="IPR041633">
    <property type="entry name" value="Polbeta"/>
</dbReference>
<accession>A0A933GM16</accession>
<feature type="domain" description="Polymerase beta nucleotidyltransferase" evidence="1">
    <location>
        <begin position="17"/>
        <end position="60"/>
    </location>
</feature>
<gene>
    <name evidence="2" type="ORF">HY730_08465</name>
</gene>
<dbReference type="Pfam" id="PF18765">
    <property type="entry name" value="Polbeta"/>
    <property type="match status" value="1"/>
</dbReference>
<dbReference type="SUPFAM" id="SSF81301">
    <property type="entry name" value="Nucleotidyltransferase"/>
    <property type="match status" value="1"/>
</dbReference>
<evidence type="ECO:0000313" key="3">
    <source>
        <dbReference type="Proteomes" id="UP000772181"/>
    </source>
</evidence>
<dbReference type="EMBL" id="JACQWF010000372">
    <property type="protein sequence ID" value="MBI4596392.1"/>
    <property type="molecule type" value="Genomic_DNA"/>
</dbReference>
<organism evidence="2 3">
    <name type="scientific">Tectimicrobiota bacterium</name>
    <dbReference type="NCBI Taxonomy" id="2528274"/>
    <lineage>
        <taxon>Bacteria</taxon>
        <taxon>Pseudomonadati</taxon>
        <taxon>Nitrospinota/Tectimicrobiota group</taxon>
        <taxon>Candidatus Tectimicrobiota</taxon>
    </lineage>
</organism>
<evidence type="ECO:0000259" key="1">
    <source>
        <dbReference type="Pfam" id="PF18765"/>
    </source>
</evidence>
<evidence type="ECO:0000313" key="2">
    <source>
        <dbReference type="EMBL" id="MBI4596392.1"/>
    </source>
</evidence>
<dbReference type="Proteomes" id="UP000772181">
    <property type="component" value="Unassembled WGS sequence"/>
</dbReference>
<sequence>MEISSIEELVAYLKNNKRFFYDKFGVTRIGVFGSFARHNQATSSDIDIMRFVAEDKELEYEL</sequence>
<reference evidence="2" key="1">
    <citation type="submission" date="2020-07" db="EMBL/GenBank/DDBJ databases">
        <title>Huge and variable diversity of episymbiotic CPR bacteria and DPANN archaea in groundwater ecosystems.</title>
        <authorList>
            <person name="He C.Y."/>
            <person name="Keren R."/>
            <person name="Whittaker M."/>
            <person name="Farag I.F."/>
            <person name="Doudna J."/>
            <person name="Cate J.H.D."/>
            <person name="Banfield J.F."/>
        </authorList>
    </citation>
    <scope>NUCLEOTIDE SEQUENCE</scope>
    <source>
        <strain evidence="2">NC_groundwater_1482_Ag_S-0.65um_47_24</strain>
    </source>
</reference>
<dbReference type="AlphaFoldDB" id="A0A933GM16"/>
<dbReference type="InterPro" id="IPR043519">
    <property type="entry name" value="NT_sf"/>
</dbReference>
<protein>
    <submittedName>
        <fullName evidence="2">Nucleotidyltransferase domain-containing protein</fullName>
    </submittedName>
</protein>
<proteinExistence type="predicted"/>
<dbReference type="Gene3D" id="3.30.460.10">
    <property type="entry name" value="Beta Polymerase, domain 2"/>
    <property type="match status" value="1"/>
</dbReference>
<comment type="caution">
    <text evidence="2">The sequence shown here is derived from an EMBL/GenBank/DDBJ whole genome shotgun (WGS) entry which is preliminary data.</text>
</comment>